<keyword evidence="5" id="KW-1185">Reference proteome</keyword>
<dbReference type="Gene3D" id="3.30.559.10">
    <property type="entry name" value="Chloramphenicol acetyltransferase-like domain"/>
    <property type="match status" value="1"/>
</dbReference>
<feature type="region of interest" description="Disordered" evidence="2">
    <location>
        <begin position="107"/>
        <end position="128"/>
    </location>
</feature>
<comment type="similarity">
    <text evidence="1">Belongs to the carnitine/choline acetyltransferase family.</text>
</comment>
<gene>
    <name evidence="4" type="ORF">DXG03_005891</name>
</gene>
<dbReference type="InterPro" id="IPR023213">
    <property type="entry name" value="CAT-like_dom_sf"/>
</dbReference>
<dbReference type="PANTHER" id="PTHR22589:SF29">
    <property type="entry name" value="MITOCHONDRIAL CARNITINE O-ACETYLTRANSFERASE-RELATED"/>
    <property type="match status" value="1"/>
</dbReference>
<evidence type="ECO:0000256" key="1">
    <source>
        <dbReference type="ARBA" id="ARBA00005232"/>
    </source>
</evidence>
<dbReference type="OrthoDB" id="240216at2759"/>
<dbReference type="GO" id="GO:0005739">
    <property type="term" value="C:mitochondrion"/>
    <property type="evidence" value="ECO:0007669"/>
    <property type="project" value="TreeGrafter"/>
</dbReference>
<dbReference type="Pfam" id="PF00755">
    <property type="entry name" value="Carn_acyltransf"/>
    <property type="match status" value="1"/>
</dbReference>
<feature type="domain" description="Choline/carnitine acyltransferase" evidence="3">
    <location>
        <begin position="2"/>
        <end position="71"/>
    </location>
</feature>
<evidence type="ECO:0000259" key="3">
    <source>
        <dbReference type="Pfam" id="PF00755"/>
    </source>
</evidence>
<reference evidence="4" key="1">
    <citation type="submission" date="2020-07" db="EMBL/GenBank/DDBJ databases">
        <authorList>
            <person name="Nieuwenhuis M."/>
            <person name="Van De Peppel L.J.J."/>
        </authorList>
    </citation>
    <scope>NUCLEOTIDE SEQUENCE</scope>
    <source>
        <strain evidence="4">AP01</strain>
        <tissue evidence="4">Mycelium</tissue>
    </source>
</reference>
<comment type="caution">
    <text evidence="4">The sequence shown here is derived from an EMBL/GenBank/DDBJ whole genome shotgun (WGS) entry which is preliminary data.</text>
</comment>
<sequence length="128" mass="14070">MPKIFTDPGWETLGTSIVSTSNCGNPALRLFGFGPVAADGYGMGYIIKEDRLSVCASSKHLQTRRFLDTLQGYLVDIQRLLIQLHRSANERPAPFVDHLGVLRDSKTGRPINGYHSDDSGSDTESITM</sequence>
<dbReference type="SUPFAM" id="SSF52777">
    <property type="entry name" value="CoA-dependent acyltransferases"/>
    <property type="match status" value="1"/>
</dbReference>
<dbReference type="Proteomes" id="UP000775547">
    <property type="component" value="Unassembled WGS sequence"/>
</dbReference>
<reference evidence="4" key="2">
    <citation type="submission" date="2021-10" db="EMBL/GenBank/DDBJ databases">
        <title>Phylogenomics reveals ancestral predisposition of the termite-cultivated fungus Termitomyces towards a domesticated lifestyle.</title>
        <authorList>
            <person name="Auxier B."/>
            <person name="Grum-Grzhimaylo A."/>
            <person name="Cardenas M.E."/>
            <person name="Lodge J.D."/>
            <person name="Laessoe T."/>
            <person name="Pedersen O."/>
            <person name="Smith M.E."/>
            <person name="Kuyper T.W."/>
            <person name="Franco-Molano E.A."/>
            <person name="Baroni T.J."/>
            <person name="Aanen D.K."/>
        </authorList>
    </citation>
    <scope>NUCLEOTIDE SEQUENCE</scope>
    <source>
        <strain evidence="4">AP01</strain>
        <tissue evidence="4">Mycelium</tissue>
    </source>
</reference>
<dbReference type="AlphaFoldDB" id="A0A9P7FQN0"/>
<dbReference type="PANTHER" id="PTHR22589">
    <property type="entry name" value="CARNITINE O-ACYLTRANSFERASE"/>
    <property type="match status" value="1"/>
</dbReference>
<accession>A0A9P7FQN0</accession>
<dbReference type="GO" id="GO:0009437">
    <property type="term" value="P:carnitine metabolic process"/>
    <property type="evidence" value="ECO:0007669"/>
    <property type="project" value="TreeGrafter"/>
</dbReference>
<name>A0A9P7FQN0_9AGAR</name>
<proteinExistence type="inferred from homology"/>
<dbReference type="InterPro" id="IPR039551">
    <property type="entry name" value="Cho/carn_acyl_trans"/>
</dbReference>
<dbReference type="InterPro" id="IPR000542">
    <property type="entry name" value="Carn_acyl_trans"/>
</dbReference>
<dbReference type="FunFam" id="3.30.559.10:FF:000019">
    <property type="entry name" value="Carnitine acetyl transferase"/>
    <property type="match status" value="1"/>
</dbReference>
<feature type="non-terminal residue" evidence="4">
    <location>
        <position position="128"/>
    </location>
</feature>
<dbReference type="GO" id="GO:0004092">
    <property type="term" value="F:carnitine O-acetyltransferase activity"/>
    <property type="evidence" value="ECO:0007669"/>
    <property type="project" value="TreeGrafter"/>
</dbReference>
<evidence type="ECO:0000256" key="2">
    <source>
        <dbReference type="SAM" id="MobiDB-lite"/>
    </source>
</evidence>
<evidence type="ECO:0000313" key="5">
    <source>
        <dbReference type="Proteomes" id="UP000775547"/>
    </source>
</evidence>
<protein>
    <recommendedName>
        <fullName evidence="3">Choline/carnitine acyltransferase domain-containing protein</fullName>
    </recommendedName>
</protein>
<dbReference type="EMBL" id="JABCKV010003775">
    <property type="protein sequence ID" value="KAG5634443.1"/>
    <property type="molecule type" value="Genomic_DNA"/>
</dbReference>
<evidence type="ECO:0000313" key="4">
    <source>
        <dbReference type="EMBL" id="KAG5634443.1"/>
    </source>
</evidence>
<organism evidence="4 5">
    <name type="scientific">Asterophora parasitica</name>
    <dbReference type="NCBI Taxonomy" id="117018"/>
    <lineage>
        <taxon>Eukaryota</taxon>
        <taxon>Fungi</taxon>
        <taxon>Dikarya</taxon>
        <taxon>Basidiomycota</taxon>
        <taxon>Agaricomycotina</taxon>
        <taxon>Agaricomycetes</taxon>
        <taxon>Agaricomycetidae</taxon>
        <taxon>Agaricales</taxon>
        <taxon>Tricholomatineae</taxon>
        <taxon>Lyophyllaceae</taxon>
        <taxon>Asterophora</taxon>
    </lineage>
</organism>